<sequence>MIMRTVRNQPRTTRDDLVNDLKAAGTIVTKKTIGNTLRCEGLKSCSTRKVPLLKKAHIHTRLKCANEQLNDSEDNWVKVLWSDDTKMELFGINSTRRVWRRNAAYDPQEHHPHRQTWR</sequence>
<dbReference type="Ensembl" id="ENSOTST00005092444.2">
    <property type="protein sequence ID" value="ENSOTSP00005085123.2"/>
    <property type="gene ID" value="ENSOTSG00005079323.1"/>
</dbReference>
<accession>A0A8C8IU58</accession>
<evidence type="ECO:0000313" key="2">
    <source>
        <dbReference type="Ensembl" id="ENSOTSP00005085123.2"/>
    </source>
</evidence>
<dbReference type="GeneTree" id="ENSGT01000000215515"/>
<name>A0A8C8IU58_ONCTS</name>
<organism evidence="2 3">
    <name type="scientific">Oncorhynchus tshawytscha</name>
    <name type="common">Chinook salmon</name>
    <name type="synonym">Salmo tshawytscha</name>
    <dbReference type="NCBI Taxonomy" id="74940"/>
    <lineage>
        <taxon>Eukaryota</taxon>
        <taxon>Metazoa</taxon>
        <taxon>Chordata</taxon>
        <taxon>Craniata</taxon>
        <taxon>Vertebrata</taxon>
        <taxon>Euteleostomi</taxon>
        <taxon>Actinopterygii</taxon>
        <taxon>Neopterygii</taxon>
        <taxon>Teleostei</taxon>
        <taxon>Protacanthopterygii</taxon>
        <taxon>Salmoniformes</taxon>
        <taxon>Salmonidae</taxon>
        <taxon>Salmoninae</taxon>
        <taxon>Oncorhynchus</taxon>
    </lineage>
</organism>
<dbReference type="GO" id="GO:0003677">
    <property type="term" value="F:DNA binding"/>
    <property type="evidence" value="ECO:0007669"/>
    <property type="project" value="InterPro"/>
</dbReference>
<protein>
    <recommendedName>
        <fullName evidence="1">Transposase Tc1-like domain-containing protein</fullName>
    </recommendedName>
</protein>
<dbReference type="Gene3D" id="3.30.420.10">
    <property type="entry name" value="Ribonuclease H-like superfamily/Ribonuclease H"/>
    <property type="match status" value="1"/>
</dbReference>
<dbReference type="AlphaFoldDB" id="A0A8C8IU58"/>
<dbReference type="InterPro" id="IPR036397">
    <property type="entry name" value="RNaseH_sf"/>
</dbReference>
<dbReference type="Proteomes" id="UP000694402">
    <property type="component" value="Unassembled WGS sequence"/>
</dbReference>
<reference evidence="2" key="1">
    <citation type="submission" date="2025-08" db="UniProtKB">
        <authorList>
            <consortium name="Ensembl"/>
        </authorList>
    </citation>
    <scope>IDENTIFICATION</scope>
</reference>
<feature type="domain" description="Transposase Tc1-like" evidence="1">
    <location>
        <begin position="1"/>
        <end position="70"/>
    </location>
</feature>
<reference evidence="2" key="2">
    <citation type="submission" date="2025-09" db="UniProtKB">
        <authorList>
            <consortium name="Ensembl"/>
        </authorList>
    </citation>
    <scope>IDENTIFICATION</scope>
</reference>
<evidence type="ECO:0000259" key="1">
    <source>
        <dbReference type="Pfam" id="PF01498"/>
    </source>
</evidence>
<proteinExistence type="predicted"/>
<dbReference type="Pfam" id="PF01498">
    <property type="entry name" value="HTH_Tnp_Tc3_2"/>
    <property type="match status" value="1"/>
</dbReference>
<evidence type="ECO:0000313" key="3">
    <source>
        <dbReference type="Proteomes" id="UP000694402"/>
    </source>
</evidence>
<dbReference type="InterPro" id="IPR002492">
    <property type="entry name" value="Transposase_Tc1-like"/>
</dbReference>
<dbReference type="GO" id="GO:0006313">
    <property type="term" value="P:DNA transposition"/>
    <property type="evidence" value="ECO:0007669"/>
    <property type="project" value="InterPro"/>
</dbReference>
<dbReference type="GO" id="GO:0015074">
    <property type="term" value="P:DNA integration"/>
    <property type="evidence" value="ECO:0007669"/>
    <property type="project" value="InterPro"/>
</dbReference>
<keyword evidence="3" id="KW-1185">Reference proteome</keyword>